<organism evidence="2 3">
    <name type="scientific">Helianthus annuus</name>
    <name type="common">Common sunflower</name>
    <dbReference type="NCBI Taxonomy" id="4232"/>
    <lineage>
        <taxon>Eukaryota</taxon>
        <taxon>Viridiplantae</taxon>
        <taxon>Streptophyta</taxon>
        <taxon>Embryophyta</taxon>
        <taxon>Tracheophyta</taxon>
        <taxon>Spermatophyta</taxon>
        <taxon>Magnoliopsida</taxon>
        <taxon>eudicotyledons</taxon>
        <taxon>Gunneridae</taxon>
        <taxon>Pentapetalae</taxon>
        <taxon>asterids</taxon>
        <taxon>campanulids</taxon>
        <taxon>Asterales</taxon>
        <taxon>Asteraceae</taxon>
        <taxon>Asteroideae</taxon>
        <taxon>Heliantheae alliance</taxon>
        <taxon>Heliantheae</taxon>
        <taxon>Helianthus</taxon>
    </lineage>
</organism>
<evidence type="ECO:0000313" key="1">
    <source>
        <dbReference type="EMBL" id="KAF5809893.1"/>
    </source>
</evidence>
<keyword evidence="3" id="KW-1185">Reference proteome</keyword>
<dbReference type="Proteomes" id="UP000215914">
    <property type="component" value="Chromosome 4"/>
</dbReference>
<dbReference type="EMBL" id="CM007893">
    <property type="protein sequence ID" value="OTG28701.1"/>
    <property type="molecule type" value="Genomic_DNA"/>
</dbReference>
<dbReference type="AlphaFoldDB" id="A0A251V258"/>
<reference evidence="1 3" key="1">
    <citation type="journal article" date="2017" name="Nature">
        <title>The sunflower genome provides insights into oil metabolism, flowering and Asterid evolution.</title>
        <authorList>
            <person name="Badouin H."/>
            <person name="Gouzy J."/>
            <person name="Grassa C.J."/>
            <person name="Murat F."/>
            <person name="Staton S.E."/>
            <person name="Cottret L."/>
            <person name="Lelandais-Briere C."/>
            <person name="Owens G.L."/>
            <person name="Carrere S."/>
            <person name="Mayjonade B."/>
            <person name="Legrand L."/>
            <person name="Gill N."/>
            <person name="Kane N.C."/>
            <person name="Bowers J.E."/>
            <person name="Hubner S."/>
            <person name="Bellec A."/>
            <person name="Berard A."/>
            <person name="Berges H."/>
            <person name="Blanchet N."/>
            <person name="Boniface M.C."/>
            <person name="Brunel D."/>
            <person name="Catrice O."/>
            <person name="Chaidir N."/>
            <person name="Claudel C."/>
            <person name="Donnadieu C."/>
            <person name="Faraut T."/>
            <person name="Fievet G."/>
            <person name="Helmstetter N."/>
            <person name="King M."/>
            <person name="Knapp S.J."/>
            <person name="Lai Z."/>
            <person name="Le Paslier M.C."/>
            <person name="Lippi Y."/>
            <person name="Lorenzon L."/>
            <person name="Mandel J.R."/>
            <person name="Marage G."/>
            <person name="Marchand G."/>
            <person name="Marquand E."/>
            <person name="Bret-Mestries E."/>
            <person name="Morien E."/>
            <person name="Nambeesan S."/>
            <person name="Nguyen T."/>
            <person name="Pegot-Espagnet P."/>
            <person name="Pouilly N."/>
            <person name="Raftis F."/>
            <person name="Sallet E."/>
            <person name="Schiex T."/>
            <person name="Thomas J."/>
            <person name="Vandecasteele C."/>
            <person name="Vares D."/>
            <person name="Vear F."/>
            <person name="Vautrin S."/>
            <person name="Crespi M."/>
            <person name="Mangin B."/>
            <person name="Burke J.M."/>
            <person name="Salse J."/>
            <person name="Munos S."/>
            <person name="Vincourt P."/>
            <person name="Rieseberg L.H."/>
            <person name="Langlade N.B."/>
        </authorList>
    </citation>
    <scope>NUCLEOTIDE SEQUENCE [LARGE SCALE GENOMIC DNA]</scope>
    <source>
        <strain evidence="3">cv. SF193</strain>
        <tissue evidence="1">Leaves</tissue>
    </source>
</reference>
<dbReference type="EMBL" id="MNCJ02000319">
    <property type="protein sequence ID" value="KAF5809893.1"/>
    <property type="molecule type" value="Genomic_DNA"/>
</dbReference>
<dbReference type="InParanoid" id="A0A251V258"/>
<proteinExistence type="predicted"/>
<accession>A0A251V258</accession>
<reference evidence="1" key="3">
    <citation type="submission" date="2020-06" db="EMBL/GenBank/DDBJ databases">
        <title>Helianthus annuus Genome sequencing and assembly Release 2.</title>
        <authorList>
            <person name="Gouzy J."/>
            <person name="Langlade N."/>
            <person name="Munos S."/>
        </authorList>
    </citation>
    <scope>NUCLEOTIDE SEQUENCE</scope>
    <source>
        <tissue evidence="1">Leaves</tissue>
    </source>
</reference>
<reference evidence="2" key="2">
    <citation type="submission" date="2017-02" db="EMBL/GenBank/DDBJ databases">
        <title>Sunflower complete genome.</title>
        <authorList>
            <person name="Langlade N."/>
            <person name="Munos S."/>
        </authorList>
    </citation>
    <scope>NUCLEOTIDE SEQUENCE [LARGE SCALE GENOMIC DNA]</scope>
    <source>
        <tissue evidence="2">Leaves</tissue>
    </source>
</reference>
<dbReference type="Gramene" id="mRNA:HanXRQr2_Chr04g0162801">
    <property type="protein sequence ID" value="mRNA:HanXRQr2_Chr04g0162801"/>
    <property type="gene ID" value="HanXRQr2_Chr04g0162801"/>
</dbReference>
<sequence>MEILFGSVDRLSKSGATSDAPSFSLGVTQEFDMDEPTTPVCKRNEYVYNEADDHVPLTVIMSRIKENQVLRSESKWRDNQIRLPYLNMPIDFNENETKEEEQVWKYLWRAYGDQMRRCSRPAMEVLVDEETLKAYSRVVW</sequence>
<evidence type="ECO:0000313" key="3">
    <source>
        <dbReference type="Proteomes" id="UP000215914"/>
    </source>
</evidence>
<protein>
    <submittedName>
        <fullName evidence="2">Uncharacterized protein</fullName>
    </submittedName>
</protein>
<gene>
    <name evidence="2" type="ORF">HannXRQ_Chr04g0114181</name>
    <name evidence="1" type="ORF">HanXRQr2_Chr04g0162801</name>
</gene>
<name>A0A251V258_HELAN</name>
<evidence type="ECO:0000313" key="2">
    <source>
        <dbReference type="EMBL" id="OTG28701.1"/>
    </source>
</evidence>